<dbReference type="GO" id="GO:0008654">
    <property type="term" value="P:phospholipid biosynthetic process"/>
    <property type="evidence" value="ECO:0007669"/>
    <property type="project" value="UniProtKB-KW"/>
</dbReference>
<evidence type="ECO:0000256" key="4">
    <source>
        <dbReference type="ARBA" id="ARBA00007937"/>
    </source>
</evidence>
<evidence type="ECO:0000256" key="11">
    <source>
        <dbReference type="ARBA" id="ARBA00023209"/>
    </source>
</evidence>
<dbReference type="Proteomes" id="UP001567538">
    <property type="component" value="Unassembled WGS sequence"/>
</dbReference>
<dbReference type="Pfam" id="PF14829">
    <property type="entry name" value="GPAT_N"/>
    <property type="match status" value="1"/>
</dbReference>
<evidence type="ECO:0000256" key="1">
    <source>
        <dbReference type="ARBA" id="ARBA00004470"/>
    </source>
</evidence>
<accession>A0ABD1HIU9</accession>
<dbReference type="InterPro" id="IPR002123">
    <property type="entry name" value="Plipid/glycerol_acylTrfase"/>
</dbReference>
<evidence type="ECO:0000256" key="16">
    <source>
        <dbReference type="SAM" id="MobiDB-lite"/>
    </source>
</evidence>
<keyword evidence="8 14" id="KW-0808">Transferase</keyword>
<feature type="domain" description="Phospholipid/glycerol acyltransferase" evidence="17">
    <location>
        <begin position="223"/>
        <end position="369"/>
    </location>
</feature>
<dbReference type="InterPro" id="IPR038114">
    <property type="entry name" value="GPAT_N_sf"/>
</dbReference>
<dbReference type="Pfam" id="PF01553">
    <property type="entry name" value="Acyltransferase"/>
    <property type="match status" value="1"/>
</dbReference>
<dbReference type="GO" id="GO:0004366">
    <property type="term" value="F:glycerol-3-phosphate O-acyltransferase activity"/>
    <property type="evidence" value="ECO:0007669"/>
    <property type="project" value="UniProtKB-UniRule"/>
</dbReference>
<comment type="catalytic activity">
    <reaction evidence="14">
        <text>sn-glycerol 3-phosphate + an acyl-CoA = a 1-acyl-sn-glycero-3-phosphate + CoA</text>
        <dbReference type="Rhea" id="RHEA:15325"/>
        <dbReference type="ChEBI" id="CHEBI:57287"/>
        <dbReference type="ChEBI" id="CHEBI:57597"/>
        <dbReference type="ChEBI" id="CHEBI:57970"/>
        <dbReference type="ChEBI" id="CHEBI:58342"/>
        <dbReference type="EC" id="2.3.1.15"/>
    </reaction>
</comment>
<evidence type="ECO:0000256" key="2">
    <source>
        <dbReference type="ARBA" id="ARBA00004765"/>
    </source>
</evidence>
<evidence type="ECO:0000256" key="10">
    <source>
        <dbReference type="ARBA" id="ARBA00023098"/>
    </source>
</evidence>
<evidence type="ECO:0000256" key="13">
    <source>
        <dbReference type="ARBA" id="ARBA00023315"/>
    </source>
</evidence>
<dbReference type="EMBL" id="JBEAFC010000005">
    <property type="protein sequence ID" value="KAL1556369.1"/>
    <property type="molecule type" value="Genomic_DNA"/>
</dbReference>
<dbReference type="SMART" id="SM00563">
    <property type="entry name" value="PlsC"/>
    <property type="match status" value="1"/>
</dbReference>
<evidence type="ECO:0000256" key="6">
    <source>
        <dbReference type="ARBA" id="ARBA00022528"/>
    </source>
</evidence>
<keyword evidence="19" id="KW-1185">Reference proteome</keyword>
<evidence type="ECO:0000256" key="12">
    <source>
        <dbReference type="ARBA" id="ARBA00023264"/>
    </source>
</evidence>
<comment type="similarity">
    <text evidence="4 14">Belongs to the GPAT/DAPAT family.</text>
</comment>
<evidence type="ECO:0000256" key="3">
    <source>
        <dbReference type="ARBA" id="ARBA00005189"/>
    </source>
</evidence>
<dbReference type="GO" id="GO:0009570">
    <property type="term" value="C:chloroplast stroma"/>
    <property type="evidence" value="ECO:0007669"/>
    <property type="project" value="UniProtKB-SubCell"/>
</dbReference>
<evidence type="ECO:0000256" key="9">
    <source>
        <dbReference type="ARBA" id="ARBA00022946"/>
    </source>
</evidence>
<sequence length="459" mass="51235">MILSIPSTVKLYACSTTPRVSASHSSSRISCFVRSLDCAGARRLSRSSCLLFCASNPRDTADMLYERKSSSNVAPATPPVSSSSASDHRDVSPPPRSFLDARSEQDLLMVIQKEAEAGRLPNNIAQGMTELYHNYRDAVLRSGHPKADEIVRSNMAIVLDRIFSDVQDPFQFSPYHNAIREPFDYYTLGQKYIRPLVDFRNSYLGNNSIFNEIEKKLEQGENVILMSNHQSEADPAVIALLLESTSSFIAENLIYVAGDRVITDPLSKPFSMGRNLLCVYSKKHMSDDPKLIDMKRRANTKSLKEMALLLRAGAKIIWIAPSGGRDRPDPVTKEWHPAPFDSSSVDNMRRLVEHAGVPGHIYPLALMCHEIMPPPLEVEKEIGERREISFHGVGVSVEPAIDYHKIDSALDDPDEGKSMYSELLYSSICQQYDVLKSAIYGKQGFKASSSSVFLTQPWL</sequence>
<feature type="compositionally biased region" description="Low complexity" evidence="16">
    <location>
        <begin position="70"/>
        <end position="85"/>
    </location>
</feature>
<evidence type="ECO:0000256" key="5">
    <source>
        <dbReference type="ARBA" id="ARBA00022516"/>
    </source>
</evidence>
<keyword evidence="11" id="KW-0594">Phospholipid biosynthesis</keyword>
<comment type="caution">
    <text evidence="18">The sequence shown here is derived from an EMBL/GenBank/DDBJ whole genome shotgun (WGS) entry which is preliminary data.</text>
</comment>
<keyword evidence="7 14" id="KW-0934">Plastid</keyword>
<dbReference type="AlphaFoldDB" id="A0ABD1HIU9"/>
<comment type="subcellular location">
    <subcellularLocation>
        <location evidence="1 14">Plastid</location>
        <location evidence="1 14">Chloroplast stroma</location>
    </subcellularLocation>
</comment>
<evidence type="ECO:0000313" key="18">
    <source>
        <dbReference type="EMBL" id="KAL1556369.1"/>
    </source>
</evidence>
<keyword evidence="12" id="KW-1208">Phospholipid metabolism</keyword>
<protein>
    <recommendedName>
        <fullName evidence="14">Glycerol-3-phosphate acyltransferase, chloroplastic</fullName>
        <shortName evidence="14">GPAT</shortName>
        <ecNumber evidence="14">2.3.1.15</ecNumber>
    </recommendedName>
</protein>
<feature type="short sequence motif" description="HXXXXD motif" evidence="15">
    <location>
        <begin position="229"/>
        <end position="234"/>
    </location>
</feature>
<dbReference type="InterPro" id="IPR016222">
    <property type="entry name" value="G3P_O-acylTrfase_chlp"/>
</dbReference>
<gene>
    <name evidence="18" type="primary">ATS1</name>
    <name evidence="18" type="ORF">AAHA92_12004</name>
</gene>
<name>A0ABD1HIU9_SALDI</name>
<keyword evidence="6 14" id="KW-0150">Chloroplast</keyword>
<dbReference type="PIRSF" id="PIRSF000431">
    <property type="entry name" value="Glycerol-3-P_O-acyltransfrase"/>
    <property type="match status" value="1"/>
</dbReference>
<dbReference type="SUPFAM" id="SSF69593">
    <property type="entry name" value="Glycerol-3-phosphate (1)-acyltransferase"/>
    <property type="match status" value="1"/>
</dbReference>
<evidence type="ECO:0000256" key="8">
    <source>
        <dbReference type="ARBA" id="ARBA00022679"/>
    </source>
</evidence>
<feature type="region of interest" description="Disordered" evidence="16">
    <location>
        <begin position="68"/>
        <end position="97"/>
    </location>
</feature>
<dbReference type="PANTHER" id="PTHR35695">
    <property type="entry name" value="GLYCEROL-3-PHOSPHATE ACYLTRANSFERASE, CHLOROPLASTIC"/>
    <property type="match status" value="1"/>
</dbReference>
<dbReference type="Gene3D" id="3.40.1130.10">
    <property type="entry name" value="Glycerol-3-phosphate (1)-acyltransferase"/>
    <property type="match status" value="1"/>
</dbReference>
<keyword evidence="13 14" id="KW-0012">Acyltransferase</keyword>
<comment type="pathway">
    <text evidence="3">Lipid metabolism.</text>
</comment>
<dbReference type="EC" id="2.3.1.15" evidence="14"/>
<evidence type="ECO:0000256" key="15">
    <source>
        <dbReference type="PIRSR" id="PIRSR000431-2"/>
    </source>
</evidence>
<evidence type="ECO:0000313" key="19">
    <source>
        <dbReference type="Proteomes" id="UP001567538"/>
    </source>
</evidence>
<evidence type="ECO:0000256" key="14">
    <source>
        <dbReference type="PIRNR" id="PIRNR000431"/>
    </source>
</evidence>
<evidence type="ECO:0000256" key="7">
    <source>
        <dbReference type="ARBA" id="ARBA00022640"/>
    </source>
</evidence>
<keyword evidence="10 14" id="KW-0443">Lipid metabolism</keyword>
<organism evidence="18 19">
    <name type="scientific">Salvia divinorum</name>
    <name type="common">Maria pastora</name>
    <name type="synonym">Diviner's sage</name>
    <dbReference type="NCBI Taxonomy" id="28513"/>
    <lineage>
        <taxon>Eukaryota</taxon>
        <taxon>Viridiplantae</taxon>
        <taxon>Streptophyta</taxon>
        <taxon>Embryophyta</taxon>
        <taxon>Tracheophyta</taxon>
        <taxon>Spermatophyta</taxon>
        <taxon>Magnoliopsida</taxon>
        <taxon>eudicotyledons</taxon>
        <taxon>Gunneridae</taxon>
        <taxon>Pentapetalae</taxon>
        <taxon>asterids</taxon>
        <taxon>lamiids</taxon>
        <taxon>Lamiales</taxon>
        <taxon>Lamiaceae</taxon>
        <taxon>Nepetoideae</taxon>
        <taxon>Mentheae</taxon>
        <taxon>Salviinae</taxon>
        <taxon>Salvia</taxon>
        <taxon>Salvia subgen. Calosphace</taxon>
    </lineage>
</organism>
<proteinExistence type="inferred from homology"/>
<evidence type="ECO:0000259" key="17">
    <source>
        <dbReference type="SMART" id="SM00563"/>
    </source>
</evidence>
<dbReference type="Gene3D" id="1.10.1200.50">
    <property type="entry name" value="Glycerol-3-phosphate acyltransferase, alpha helical bundle, N-terminal"/>
    <property type="match status" value="1"/>
</dbReference>
<comment type="function">
    <text evidence="14">Esterifies acyl-group from acyl-ACP to the sn-1 position of glycerol-3-phosphate. The enzyme from chilling-resistant plants discriminates against non-fluid palmitic acid and selects oleic acid whereas the enzyme from sensitive plants accepts both fatty acids.</text>
</comment>
<dbReference type="InterPro" id="IPR023083">
    <property type="entry name" value="G3P_O-acylTrfase_N"/>
</dbReference>
<reference evidence="18 19" key="1">
    <citation type="submission" date="2024-06" db="EMBL/GenBank/DDBJ databases">
        <title>A chromosome level genome sequence of Diviner's sage (Salvia divinorum).</title>
        <authorList>
            <person name="Ford S.A."/>
            <person name="Ro D.-K."/>
            <person name="Ness R.W."/>
            <person name="Phillips M.A."/>
        </authorList>
    </citation>
    <scope>NUCLEOTIDE SEQUENCE [LARGE SCALE GENOMIC DNA]</scope>
    <source>
        <strain evidence="18">SAF-2024a</strain>
        <tissue evidence="18">Leaf</tissue>
    </source>
</reference>
<keyword evidence="5" id="KW-0444">Lipid biosynthesis</keyword>
<dbReference type="PANTHER" id="PTHR35695:SF1">
    <property type="entry name" value="GLYCEROL-3-PHOSPHATE ACYLTRANSFERASE, CHLOROPLASTIC"/>
    <property type="match status" value="1"/>
</dbReference>
<keyword evidence="9" id="KW-0809">Transit peptide</keyword>
<comment type="pathway">
    <text evidence="2 14">Phospholipid metabolism; CDP-diacylglycerol biosynthesis; CDP-diacylglycerol from sn-glycerol 3-phosphate: step 1/3.</text>
</comment>